<evidence type="ECO:0000313" key="3">
    <source>
        <dbReference type="Proteomes" id="UP000620124"/>
    </source>
</evidence>
<dbReference type="EMBL" id="JACAZI010000002">
    <property type="protein sequence ID" value="KAF7369490.1"/>
    <property type="molecule type" value="Genomic_DNA"/>
</dbReference>
<keyword evidence="3" id="KW-1185">Reference proteome</keyword>
<sequence length="93" mass="9346">MLTPLLRVLLLATAALVAASATALEARLTCPSGECLFEDETCLSNGNSICGPLNDGTAGAALYFCSGGQFVQVGKCASGNCRNSSPVGTAQCT</sequence>
<dbReference type="Proteomes" id="UP000620124">
    <property type="component" value="Unassembled WGS sequence"/>
</dbReference>
<gene>
    <name evidence="2" type="ORF">MVEN_00278700</name>
</gene>
<evidence type="ECO:0000313" key="2">
    <source>
        <dbReference type="EMBL" id="KAF7369490.1"/>
    </source>
</evidence>
<evidence type="ECO:0000256" key="1">
    <source>
        <dbReference type="SAM" id="SignalP"/>
    </source>
</evidence>
<reference evidence="2" key="1">
    <citation type="submission" date="2020-05" db="EMBL/GenBank/DDBJ databases">
        <title>Mycena genomes resolve the evolution of fungal bioluminescence.</title>
        <authorList>
            <person name="Tsai I.J."/>
        </authorList>
    </citation>
    <scope>NUCLEOTIDE SEQUENCE</scope>
    <source>
        <strain evidence="2">CCC161011</strain>
    </source>
</reference>
<accession>A0A8H7DCM6</accession>
<feature type="chain" id="PRO_5034834975" evidence="1">
    <location>
        <begin position="20"/>
        <end position="93"/>
    </location>
</feature>
<feature type="signal peptide" evidence="1">
    <location>
        <begin position="1"/>
        <end position="19"/>
    </location>
</feature>
<name>A0A8H7DCM6_9AGAR</name>
<proteinExistence type="predicted"/>
<dbReference type="OrthoDB" id="2971058at2759"/>
<keyword evidence="1" id="KW-0732">Signal</keyword>
<protein>
    <submittedName>
        <fullName evidence="2">Uncharacterized protein</fullName>
    </submittedName>
</protein>
<organism evidence="2 3">
    <name type="scientific">Mycena venus</name>
    <dbReference type="NCBI Taxonomy" id="2733690"/>
    <lineage>
        <taxon>Eukaryota</taxon>
        <taxon>Fungi</taxon>
        <taxon>Dikarya</taxon>
        <taxon>Basidiomycota</taxon>
        <taxon>Agaricomycotina</taxon>
        <taxon>Agaricomycetes</taxon>
        <taxon>Agaricomycetidae</taxon>
        <taxon>Agaricales</taxon>
        <taxon>Marasmiineae</taxon>
        <taxon>Mycenaceae</taxon>
        <taxon>Mycena</taxon>
    </lineage>
</organism>
<dbReference type="AlphaFoldDB" id="A0A8H7DCM6"/>
<comment type="caution">
    <text evidence="2">The sequence shown here is derived from an EMBL/GenBank/DDBJ whole genome shotgun (WGS) entry which is preliminary data.</text>
</comment>